<keyword evidence="2" id="KW-0119">Carbohydrate metabolism</keyword>
<feature type="domain" description="Luciferase-like" evidence="3">
    <location>
        <begin position="11"/>
        <end position="306"/>
    </location>
</feature>
<dbReference type="InterPro" id="IPR011251">
    <property type="entry name" value="Luciferase-like_dom"/>
</dbReference>
<dbReference type="InterPro" id="IPR050564">
    <property type="entry name" value="F420-G6PD/mer"/>
</dbReference>
<evidence type="ECO:0000256" key="2">
    <source>
        <dbReference type="ARBA" id="ARBA00023277"/>
    </source>
</evidence>
<dbReference type="CDD" id="cd01097">
    <property type="entry name" value="Tetrahydromethanopterin_reductase"/>
    <property type="match status" value="1"/>
</dbReference>
<dbReference type="RefSeq" id="WP_344172636.1">
    <property type="nucleotide sequence ID" value="NZ_BAAARY010000011.1"/>
</dbReference>
<evidence type="ECO:0000256" key="1">
    <source>
        <dbReference type="ARBA" id="ARBA00023002"/>
    </source>
</evidence>
<dbReference type="Pfam" id="PF00296">
    <property type="entry name" value="Bac_luciferase"/>
    <property type="match status" value="1"/>
</dbReference>
<dbReference type="PANTHER" id="PTHR43244:SF1">
    <property type="entry name" value="5,10-METHYLENETETRAHYDROMETHANOPTERIN REDUCTASE"/>
    <property type="match status" value="1"/>
</dbReference>
<dbReference type="InterPro" id="IPR036661">
    <property type="entry name" value="Luciferase-like_sf"/>
</dbReference>
<organism evidence="4 5">
    <name type="scientific">Pilimelia columellifera subsp. columellifera</name>
    <dbReference type="NCBI Taxonomy" id="706583"/>
    <lineage>
        <taxon>Bacteria</taxon>
        <taxon>Bacillati</taxon>
        <taxon>Actinomycetota</taxon>
        <taxon>Actinomycetes</taxon>
        <taxon>Micromonosporales</taxon>
        <taxon>Micromonosporaceae</taxon>
        <taxon>Pilimelia</taxon>
    </lineage>
</organism>
<dbReference type="PANTHER" id="PTHR43244">
    <property type="match status" value="1"/>
</dbReference>
<dbReference type="SUPFAM" id="SSF51679">
    <property type="entry name" value="Bacterial luciferase-like"/>
    <property type="match status" value="1"/>
</dbReference>
<evidence type="ECO:0000259" key="3">
    <source>
        <dbReference type="Pfam" id="PF00296"/>
    </source>
</evidence>
<dbReference type="NCBIfam" id="TIGR03557">
    <property type="entry name" value="F420_G6P_family"/>
    <property type="match status" value="1"/>
</dbReference>
<evidence type="ECO:0000313" key="5">
    <source>
        <dbReference type="Proteomes" id="UP001499978"/>
    </source>
</evidence>
<keyword evidence="1" id="KW-0560">Oxidoreductase</keyword>
<dbReference type="Gene3D" id="3.20.20.30">
    <property type="entry name" value="Luciferase-like domain"/>
    <property type="match status" value="1"/>
</dbReference>
<comment type="caution">
    <text evidence="4">The sequence shown here is derived from an EMBL/GenBank/DDBJ whole genome shotgun (WGS) entry which is preliminary data.</text>
</comment>
<dbReference type="InterPro" id="IPR019945">
    <property type="entry name" value="F420_G6P_DH-rel"/>
</dbReference>
<dbReference type="Proteomes" id="UP001499978">
    <property type="component" value="Unassembled WGS sequence"/>
</dbReference>
<keyword evidence="5" id="KW-1185">Reference proteome</keyword>
<name>A0ABP6AYU0_9ACTN</name>
<protein>
    <submittedName>
        <fullName evidence="4">Glucose-6-phosphate dehydrogenase (Coenzyme-F420)</fullName>
    </submittedName>
</protein>
<evidence type="ECO:0000313" key="4">
    <source>
        <dbReference type="EMBL" id="GAA2525875.1"/>
    </source>
</evidence>
<gene>
    <name evidence="4" type="primary">fgd</name>
    <name evidence="4" type="ORF">GCM10010201_25720</name>
</gene>
<sequence>MGNAVRFGYKASAEQFDPATLLGFGVLAEDLGFDSVLVSDHLQPWRHTDGHAPAALPWLGALAARTDRVVIGTSVLTPTFRYHPAVIAQAFATLGCLAPGRVALGVGSGESLNEAPLGAAWPAPKERLARLAEAVEIIRALWDGDRVSVDGAFYRLDRATVYDRPDQPVPLYLAGSGQVAARLAGRLGDGFICTSGKGEQLYTQTLLPALAAGAAAAGRRVDDLDRMIEVKVSFDPDLARARADTRHWAALALTPEEKTGVDDPVEMQRRADALPVDRAASRWIVSTDPDEHAERVGQYLSMGFQHLVFHAPGPDQAGFLRRYASQVLPLLRERVAATRVGPGAP</sequence>
<accession>A0ABP6AYU0</accession>
<dbReference type="NCBIfam" id="TIGR03554">
    <property type="entry name" value="F420_G6P_DH"/>
    <property type="match status" value="1"/>
</dbReference>
<dbReference type="EMBL" id="BAAARY010000011">
    <property type="protein sequence ID" value="GAA2525875.1"/>
    <property type="molecule type" value="Genomic_DNA"/>
</dbReference>
<proteinExistence type="predicted"/>
<reference evidence="5" key="1">
    <citation type="journal article" date="2019" name="Int. J. Syst. Evol. Microbiol.">
        <title>The Global Catalogue of Microorganisms (GCM) 10K type strain sequencing project: providing services to taxonomists for standard genome sequencing and annotation.</title>
        <authorList>
            <consortium name="The Broad Institute Genomics Platform"/>
            <consortium name="The Broad Institute Genome Sequencing Center for Infectious Disease"/>
            <person name="Wu L."/>
            <person name="Ma J."/>
        </authorList>
    </citation>
    <scope>NUCLEOTIDE SEQUENCE [LARGE SCALE GENOMIC DNA]</scope>
    <source>
        <strain evidence="5">JCM 3367</strain>
    </source>
</reference>
<dbReference type="InterPro" id="IPR019944">
    <property type="entry name" value="F420-dep_G6P_DH"/>
</dbReference>